<dbReference type="EMBL" id="WIUZ02000042">
    <property type="protein sequence ID" value="KAF9777388.1"/>
    <property type="molecule type" value="Genomic_DNA"/>
</dbReference>
<feature type="compositionally biased region" description="Acidic residues" evidence="1">
    <location>
        <begin position="142"/>
        <end position="156"/>
    </location>
</feature>
<dbReference type="OrthoDB" id="3060734at2759"/>
<keyword evidence="3" id="KW-1185">Reference proteome</keyword>
<feature type="region of interest" description="Disordered" evidence="1">
    <location>
        <begin position="318"/>
        <end position="437"/>
    </location>
</feature>
<comment type="caution">
    <text evidence="2">The sequence shown here is derived from an EMBL/GenBank/DDBJ whole genome shotgun (WGS) entry which is preliminary data.</text>
</comment>
<feature type="region of interest" description="Disordered" evidence="1">
    <location>
        <begin position="512"/>
        <end position="572"/>
    </location>
</feature>
<organism evidence="2 3">
    <name type="scientific">Thelephora terrestris</name>
    <dbReference type="NCBI Taxonomy" id="56493"/>
    <lineage>
        <taxon>Eukaryota</taxon>
        <taxon>Fungi</taxon>
        <taxon>Dikarya</taxon>
        <taxon>Basidiomycota</taxon>
        <taxon>Agaricomycotina</taxon>
        <taxon>Agaricomycetes</taxon>
        <taxon>Thelephorales</taxon>
        <taxon>Thelephoraceae</taxon>
        <taxon>Thelephora</taxon>
    </lineage>
</organism>
<reference evidence="2" key="1">
    <citation type="journal article" date="2020" name="Nat. Commun.">
        <title>Large-scale genome sequencing of mycorrhizal fungi provides insights into the early evolution of symbiotic traits.</title>
        <authorList>
            <person name="Miyauchi S."/>
            <person name="Kiss E."/>
            <person name="Kuo A."/>
            <person name="Drula E."/>
            <person name="Kohler A."/>
            <person name="Sanchez-Garcia M."/>
            <person name="Morin E."/>
            <person name="Andreopoulos B."/>
            <person name="Barry K.W."/>
            <person name="Bonito G."/>
            <person name="Buee M."/>
            <person name="Carver A."/>
            <person name="Chen C."/>
            <person name="Cichocki N."/>
            <person name="Clum A."/>
            <person name="Culley D."/>
            <person name="Crous P.W."/>
            <person name="Fauchery L."/>
            <person name="Girlanda M."/>
            <person name="Hayes R.D."/>
            <person name="Keri Z."/>
            <person name="LaButti K."/>
            <person name="Lipzen A."/>
            <person name="Lombard V."/>
            <person name="Magnuson J."/>
            <person name="Maillard F."/>
            <person name="Murat C."/>
            <person name="Nolan M."/>
            <person name="Ohm R.A."/>
            <person name="Pangilinan J."/>
            <person name="Pereira M.F."/>
            <person name="Perotto S."/>
            <person name="Peter M."/>
            <person name="Pfister S."/>
            <person name="Riley R."/>
            <person name="Sitrit Y."/>
            <person name="Stielow J.B."/>
            <person name="Szollosi G."/>
            <person name="Zifcakova L."/>
            <person name="Stursova M."/>
            <person name="Spatafora J.W."/>
            <person name="Tedersoo L."/>
            <person name="Vaario L.M."/>
            <person name="Yamada A."/>
            <person name="Yan M."/>
            <person name="Wang P."/>
            <person name="Xu J."/>
            <person name="Bruns T."/>
            <person name="Baldrian P."/>
            <person name="Vilgalys R."/>
            <person name="Dunand C."/>
            <person name="Henrissat B."/>
            <person name="Grigoriev I.V."/>
            <person name="Hibbett D."/>
            <person name="Nagy L.G."/>
            <person name="Martin F.M."/>
        </authorList>
    </citation>
    <scope>NUCLEOTIDE SEQUENCE</scope>
    <source>
        <strain evidence="2">UH-Tt-Lm1</strain>
    </source>
</reference>
<protein>
    <submittedName>
        <fullName evidence="2">Uncharacterized protein</fullName>
    </submittedName>
</protein>
<reference evidence="2" key="2">
    <citation type="submission" date="2020-11" db="EMBL/GenBank/DDBJ databases">
        <authorList>
            <consortium name="DOE Joint Genome Institute"/>
            <person name="Kuo A."/>
            <person name="Miyauchi S."/>
            <person name="Kiss E."/>
            <person name="Drula E."/>
            <person name="Kohler A."/>
            <person name="Sanchez-Garcia M."/>
            <person name="Andreopoulos B."/>
            <person name="Barry K.W."/>
            <person name="Bonito G."/>
            <person name="Buee M."/>
            <person name="Carver A."/>
            <person name="Chen C."/>
            <person name="Cichocki N."/>
            <person name="Clum A."/>
            <person name="Culley D."/>
            <person name="Crous P.W."/>
            <person name="Fauchery L."/>
            <person name="Girlanda M."/>
            <person name="Hayes R."/>
            <person name="Keri Z."/>
            <person name="Labutti K."/>
            <person name="Lipzen A."/>
            <person name="Lombard V."/>
            <person name="Magnuson J."/>
            <person name="Maillard F."/>
            <person name="Morin E."/>
            <person name="Murat C."/>
            <person name="Nolan M."/>
            <person name="Ohm R."/>
            <person name="Pangilinan J."/>
            <person name="Pereira M."/>
            <person name="Perotto S."/>
            <person name="Peter M."/>
            <person name="Riley R."/>
            <person name="Sitrit Y."/>
            <person name="Stielow B."/>
            <person name="Szollosi G."/>
            <person name="Zifcakova L."/>
            <person name="Stursova M."/>
            <person name="Spatafora J.W."/>
            <person name="Tedersoo L."/>
            <person name="Vaario L.-M."/>
            <person name="Yamada A."/>
            <person name="Yan M."/>
            <person name="Wang P."/>
            <person name="Xu J."/>
            <person name="Bruns T."/>
            <person name="Baldrian P."/>
            <person name="Vilgalys R."/>
            <person name="Henrissat B."/>
            <person name="Grigoriev I.V."/>
            <person name="Hibbett D."/>
            <person name="Nagy L.G."/>
            <person name="Martin F.M."/>
        </authorList>
    </citation>
    <scope>NUCLEOTIDE SEQUENCE</scope>
    <source>
        <strain evidence="2">UH-Tt-Lm1</strain>
    </source>
</reference>
<evidence type="ECO:0000313" key="3">
    <source>
        <dbReference type="Proteomes" id="UP000736335"/>
    </source>
</evidence>
<sequence>MPPKSTSGWKTGDQLEFLLSHWEDFKQAQDTKKLDPFWQRVFAGWYERWPIPPSPPSSHAHESPENIRLMAQKAEKTKIKNWFNNRCRGSDTAKLGRNELKLDISGKRRLAPVQAYCTYSWKPALRDIVLARWEQQKSSTTFDDDDDPPADSDEDTDAAHIPLAFKLKIAREMYDQLPIEEKQAIDVRREEERNKLYRKIHQIEDDGERTAKLQLHKKNSPHAPGSLLRVLKNLEDQTGCVAQLLIASVNPNSGAMSIQKFCQGPTDDEDLTFEAHYGKDWEENIERRFGDWAARTLGDVGSNRRAMYMLPKTLNALSGGSTSDASPSVSSSVQLVSPSTPPTSSVQSNPPSSPITSSRTSASQPIASKKGKPQPRSSKPRPKPSAIKKPKPRSPPVRAPSTTGVSAARPVDISEAPRDTPTSAPIPPAPSTGADSLPSVSALGTGVGNDLTLVATALGVHQLLSQVAIAPQVVSAPSTNTSGNLEPSETPVDMVVQTGSGAASISSELVDNTAVATKTGPPPGARYRDRDPKAAVSTLSPRRDSIVGAPPVALVPHSDSGTPSHRDDDESSEIAVDLSSYLGAASDSEEESHVSSSQKTSDECRHLLSPPPSSQWRHSGPVGEEVTRSPPPPTLNGALLDVDDLPSWMTKKNKWEYVVSTAGGPAWKKLLEVYLEQERRLEFTDTGATLTQKSRPSKIKEYFQYAHDPSRGDRLTVPDFGEEVAGWWKEIQPEWRSAAQSPSQSRTTWSYILSGGSKGVFLVVMCLAWWDRAHARYLETMEETSDGLPEHDADWLRIVEDFTFVMEKARSDISEGMPGPSCGPKRKREQEPATPRKKPAARSTSSRTRSKA</sequence>
<feature type="region of interest" description="Disordered" evidence="1">
    <location>
        <begin position="137"/>
        <end position="157"/>
    </location>
</feature>
<gene>
    <name evidence="2" type="ORF">BJ322DRAFT_1025784</name>
</gene>
<dbReference type="Proteomes" id="UP000736335">
    <property type="component" value="Unassembled WGS sequence"/>
</dbReference>
<accession>A0A9P6H2D3</accession>
<feature type="region of interest" description="Disordered" evidence="1">
    <location>
        <begin position="810"/>
        <end position="852"/>
    </location>
</feature>
<feature type="compositionally biased region" description="Low complexity" evidence="1">
    <location>
        <begin position="842"/>
        <end position="852"/>
    </location>
</feature>
<feature type="compositionally biased region" description="Basic residues" evidence="1">
    <location>
        <begin position="369"/>
        <end position="392"/>
    </location>
</feature>
<name>A0A9P6H2D3_9AGAM</name>
<proteinExistence type="predicted"/>
<evidence type="ECO:0000313" key="2">
    <source>
        <dbReference type="EMBL" id="KAF9777388.1"/>
    </source>
</evidence>
<feature type="region of interest" description="Disordered" evidence="1">
    <location>
        <begin position="584"/>
        <end position="636"/>
    </location>
</feature>
<dbReference type="AlphaFoldDB" id="A0A9P6H2D3"/>
<evidence type="ECO:0000256" key="1">
    <source>
        <dbReference type="SAM" id="MobiDB-lite"/>
    </source>
</evidence>
<feature type="compositionally biased region" description="Low complexity" evidence="1">
    <location>
        <begin position="321"/>
        <end position="363"/>
    </location>
</feature>